<evidence type="ECO:0000256" key="7">
    <source>
        <dbReference type="RuleBase" id="RU000416"/>
    </source>
</evidence>
<dbReference type="Gene3D" id="3.90.120.10">
    <property type="entry name" value="DNA Methylase, subunit A, domain 2"/>
    <property type="match status" value="1"/>
</dbReference>
<dbReference type="GO" id="GO:0032259">
    <property type="term" value="P:methylation"/>
    <property type="evidence" value="ECO:0007669"/>
    <property type="project" value="UniProtKB-KW"/>
</dbReference>
<dbReference type="Proteomes" id="UP000430466">
    <property type="component" value="Unassembled WGS sequence"/>
</dbReference>
<feature type="active site" evidence="6">
    <location>
        <position position="151"/>
    </location>
</feature>
<comment type="similarity">
    <text evidence="6 7">Belongs to the class I-like SAM-binding methyltransferase superfamily. C5-methyltransferase family.</text>
</comment>
<reference evidence="8 9" key="1">
    <citation type="submission" date="2019-10" db="EMBL/GenBank/DDBJ databases">
        <title>Draft genome sequences of Lactobacillus strains.</title>
        <authorList>
            <person name="Cho G.-S."/>
            <person name="Fagbemigun O."/>
            <person name="Brinks E."/>
            <person name="Franz C.M.A.P."/>
        </authorList>
    </citation>
    <scope>NUCLEOTIDE SEQUENCE [LARGE SCALE GENOMIC DNA]</scope>
    <source>
        <strain evidence="8 9">313</strain>
    </source>
</reference>
<comment type="caution">
    <text evidence="8">The sequence shown here is derived from an EMBL/GenBank/DDBJ whole genome shotgun (WGS) entry which is preliminary data.</text>
</comment>
<keyword evidence="2 6" id="KW-0489">Methyltransferase</keyword>
<name>A0A6A7K2X7_LACHE</name>
<dbReference type="InterPro" id="IPR031303">
    <property type="entry name" value="C5_meth_CS"/>
</dbReference>
<organism evidence="8 9">
    <name type="scientific">Lactobacillus helveticus</name>
    <name type="common">Lactobacillus suntoryeus</name>
    <dbReference type="NCBI Taxonomy" id="1587"/>
    <lineage>
        <taxon>Bacteria</taxon>
        <taxon>Bacillati</taxon>
        <taxon>Bacillota</taxon>
        <taxon>Bacilli</taxon>
        <taxon>Lactobacillales</taxon>
        <taxon>Lactobacillaceae</taxon>
        <taxon>Lactobacillus</taxon>
    </lineage>
</organism>
<dbReference type="AlphaFoldDB" id="A0A6A7K2X7"/>
<evidence type="ECO:0000256" key="1">
    <source>
        <dbReference type="ARBA" id="ARBA00011975"/>
    </source>
</evidence>
<dbReference type="InterPro" id="IPR001525">
    <property type="entry name" value="C5_MeTfrase"/>
</dbReference>
<keyword evidence="4 6" id="KW-0949">S-adenosyl-L-methionine</keyword>
<dbReference type="PROSITE" id="PS00095">
    <property type="entry name" value="C5_MTASE_2"/>
    <property type="match status" value="1"/>
</dbReference>
<dbReference type="GO" id="GO:0003886">
    <property type="term" value="F:DNA (cytosine-5-)-methyltransferase activity"/>
    <property type="evidence" value="ECO:0007669"/>
    <property type="project" value="UniProtKB-EC"/>
</dbReference>
<evidence type="ECO:0000256" key="3">
    <source>
        <dbReference type="ARBA" id="ARBA00022679"/>
    </source>
</evidence>
<dbReference type="InterPro" id="IPR050390">
    <property type="entry name" value="C5-Methyltransferase"/>
</dbReference>
<sequence length="413" mass="46677">MARAKKFVSASTLSKEEVKEVLLKTIHEEQKKIPEDPIDIDCLNKTSLKKKKANVISLFSGAGGLDLGLELAGIDAVKGKDFTNSILKDKDAYFKERNNSIFHISYSNDNFKEANETYSSMFPSDVVKNDKDIRKVSTFPSGQIMLGGFPCPGFSAAGPRLIDDPRNFLYVHYIRALMETQPAFFVGENVKGLLTLAKGEVFKQLVEDFSSAGYKVKAYLINSRDYGVPQLRERVILVGMNLKKIKEKYDWGYELPEPTNGEPDNLLTEPYVTLKDAIGDLPEDPDDVFEGSFSTIYMSRNRKKKWNEQSFTIQASGRQAPLWPGGEPMVKVGKDNWKFQGKVNRRLSVKEISRIQTFPDWYEFTGSSTSKTKNGYLDKKYKQIGNAVPVEMARKVLAPIAEFFVNHPEMLQK</sequence>
<gene>
    <name evidence="8" type="primary">dcm</name>
    <name evidence="8" type="ORF">GDZ32_08765</name>
</gene>
<dbReference type="SUPFAM" id="SSF53335">
    <property type="entry name" value="S-adenosyl-L-methionine-dependent methyltransferases"/>
    <property type="match status" value="1"/>
</dbReference>
<dbReference type="PANTHER" id="PTHR10629">
    <property type="entry name" value="CYTOSINE-SPECIFIC METHYLTRANSFERASE"/>
    <property type="match status" value="1"/>
</dbReference>
<evidence type="ECO:0000256" key="6">
    <source>
        <dbReference type="PROSITE-ProRule" id="PRU01016"/>
    </source>
</evidence>
<proteinExistence type="inferred from homology"/>
<dbReference type="Gene3D" id="3.40.50.150">
    <property type="entry name" value="Vaccinia Virus protein VP39"/>
    <property type="match status" value="1"/>
</dbReference>
<dbReference type="GO" id="GO:0003677">
    <property type="term" value="F:DNA binding"/>
    <property type="evidence" value="ECO:0007669"/>
    <property type="project" value="TreeGrafter"/>
</dbReference>
<dbReference type="PANTHER" id="PTHR10629:SF52">
    <property type="entry name" value="DNA (CYTOSINE-5)-METHYLTRANSFERASE 1"/>
    <property type="match status" value="1"/>
</dbReference>
<keyword evidence="5" id="KW-0680">Restriction system</keyword>
<dbReference type="PROSITE" id="PS51679">
    <property type="entry name" value="SAM_MT_C5"/>
    <property type="match status" value="1"/>
</dbReference>
<dbReference type="InterPro" id="IPR029063">
    <property type="entry name" value="SAM-dependent_MTases_sf"/>
</dbReference>
<dbReference type="RefSeq" id="WP_152724354.1">
    <property type="nucleotide sequence ID" value="NZ_WHOE01000103.1"/>
</dbReference>
<dbReference type="Pfam" id="PF00145">
    <property type="entry name" value="DNA_methylase"/>
    <property type="match status" value="1"/>
</dbReference>
<evidence type="ECO:0000313" key="8">
    <source>
        <dbReference type="EMBL" id="MPW14922.1"/>
    </source>
</evidence>
<dbReference type="NCBIfam" id="TIGR00675">
    <property type="entry name" value="dcm"/>
    <property type="match status" value="1"/>
</dbReference>
<accession>A0A6A7K2X7</accession>
<dbReference type="GO" id="GO:0044027">
    <property type="term" value="P:negative regulation of gene expression via chromosomal CpG island methylation"/>
    <property type="evidence" value="ECO:0007669"/>
    <property type="project" value="TreeGrafter"/>
</dbReference>
<dbReference type="EMBL" id="WHOE01000103">
    <property type="protein sequence ID" value="MPW14922.1"/>
    <property type="molecule type" value="Genomic_DNA"/>
</dbReference>
<dbReference type="PRINTS" id="PR00105">
    <property type="entry name" value="C5METTRFRASE"/>
</dbReference>
<evidence type="ECO:0000256" key="5">
    <source>
        <dbReference type="ARBA" id="ARBA00022747"/>
    </source>
</evidence>
<evidence type="ECO:0000256" key="4">
    <source>
        <dbReference type="ARBA" id="ARBA00022691"/>
    </source>
</evidence>
<evidence type="ECO:0000313" key="9">
    <source>
        <dbReference type="Proteomes" id="UP000430466"/>
    </source>
</evidence>
<keyword evidence="3 6" id="KW-0808">Transferase</keyword>
<dbReference type="GO" id="GO:0009307">
    <property type="term" value="P:DNA restriction-modification system"/>
    <property type="evidence" value="ECO:0007669"/>
    <property type="project" value="UniProtKB-KW"/>
</dbReference>
<dbReference type="EC" id="2.1.1.37" evidence="1"/>
<protein>
    <recommendedName>
        <fullName evidence="1">DNA (cytosine-5-)-methyltransferase</fullName>
        <ecNumber evidence="1">2.1.1.37</ecNumber>
    </recommendedName>
</protein>
<evidence type="ECO:0000256" key="2">
    <source>
        <dbReference type="ARBA" id="ARBA00022603"/>
    </source>
</evidence>